<proteinExistence type="predicted"/>
<dbReference type="EMBL" id="JABYQT010000005">
    <property type="protein sequence ID" value="MBZ5487816.1"/>
    <property type="molecule type" value="Genomic_DNA"/>
</dbReference>
<organism evidence="1 2">
    <name type="scientific">Vreelandella aquamarina</name>
    <dbReference type="NCBI Taxonomy" id="77097"/>
    <lineage>
        <taxon>Bacteria</taxon>
        <taxon>Pseudomonadati</taxon>
        <taxon>Pseudomonadota</taxon>
        <taxon>Gammaproteobacteria</taxon>
        <taxon>Oceanospirillales</taxon>
        <taxon>Halomonadaceae</taxon>
        <taxon>Vreelandella</taxon>
    </lineage>
</organism>
<comment type="caution">
    <text evidence="1">The sequence shown here is derived from an EMBL/GenBank/DDBJ whole genome shotgun (WGS) entry which is preliminary data.</text>
</comment>
<dbReference type="Proteomes" id="UP001319846">
    <property type="component" value="Unassembled WGS sequence"/>
</dbReference>
<name>A0ACC5VUE2_9GAMM</name>
<protein>
    <submittedName>
        <fullName evidence="1">ABC transporter substrate-binding protein</fullName>
    </submittedName>
</protein>
<reference evidence="1" key="1">
    <citation type="submission" date="2020-06" db="EMBL/GenBank/DDBJ databases">
        <title>Whole Genome Sequence of Halomonas aquamarina MB598.</title>
        <authorList>
            <person name="Pervaiz M."/>
            <person name="Fariq A."/>
            <person name="Yasmin A."/>
            <person name="Welch M."/>
        </authorList>
    </citation>
    <scope>NUCLEOTIDE SEQUENCE</scope>
    <source>
        <strain evidence="1">MB598</strain>
    </source>
</reference>
<gene>
    <name evidence="1" type="ORF">HW452_09785</name>
</gene>
<keyword evidence="2" id="KW-1185">Reference proteome</keyword>
<evidence type="ECO:0000313" key="2">
    <source>
        <dbReference type="Proteomes" id="UP001319846"/>
    </source>
</evidence>
<evidence type="ECO:0000313" key="1">
    <source>
        <dbReference type="EMBL" id="MBZ5487816.1"/>
    </source>
</evidence>
<accession>A0ACC5VUE2</accession>
<sequence>MLRGVFFAKSILIVSSLLMSFAAPAAPIEADTMDTASLAPDDTVNSAPIETVHGLSLYDSPALDENFAYFPHVNPQAPKGGSIIHTAVGSSFDSTNPFIIRGTPATGISQIYDTLMTSNPGEPFSAYGLLAEGVRLDPERRWIEFDLRPEARFQDGEPVTAYDVVFSFNLLREEGNPFYASYYADVDKVEALNEHQVRFEFKSTQSRELPLIVTQLPILPRHYWEPRDFTSPTLAAHPGSGPYRISEVDPGRRIVYQRDENYWGKDLPVNVGRYNIDRVVYDYYRDRDIAWEAFKAGLIDFREDARAATWATGYDFPAYREGLIKRITVPDVNPSLMQAFVFNLRKEKFQDPRVREALSLTFDFPWLNTNIFYDAYRRTESYFQNSEMEATGLPTDAELALLEPYREELLASHRSERLFTDPLPIDEPTDLRERLRRALELLREAGYEIEDGVLIHSATGQPLRLEVLMYDAALERVVQPMLRNMARLGVQTSMRIVDINQYLNRLRNYDYDIVTSHFPQSNNPGNEQRDYWSSAAAEAPQSRNRMALAHPAVDALVEDIIRADSRETLDTAAHALDRVLRWGFYAIPHYHSGETRIAVWDKFGYQEPFPEYGMDLDAWWVDPVREAELQRRN</sequence>